<dbReference type="Proteomes" id="UP001418444">
    <property type="component" value="Unassembled WGS sequence"/>
</dbReference>
<dbReference type="CDD" id="cd02440">
    <property type="entry name" value="AdoMet_MTases"/>
    <property type="match status" value="1"/>
</dbReference>
<protein>
    <submittedName>
        <fullName evidence="2">Class I SAM-dependent methyltransferase</fullName>
    </submittedName>
</protein>
<dbReference type="Pfam" id="PF08241">
    <property type="entry name" value="Methyltransf_11"/>
    <property type="match status" value="1"/>
</dbReference>
<accession>A0ABP7NPG8</accession>
<dbReference type="Gene3D" id="3.40.50.150">
    <property type="entry name" value="Vaccinia Virus protein VP39"/>
    <property type="match status" value="1"/>
</dbReference>
<dbReference type="SUPFAM" id="SSF53335">
    <property type="entry name" value="S-adenosyl-L-methionine-dependent methyltransferases"/>
    <property type="match status" value="1"/>
</dbReference>
<dbReference type="InterPro" id="IPR013216">
    <property type="entry name" value="Methyltransf_11"/>
</dbReference>
<comment type="caution">
    <text evidence="2">The sequence shown here is derived from an EMBL/GenBank/DDBJ whole genome shotgun (WGS) entry which is preliminary data.</text>
</comment>
<dbReference type="InterPro" id="IPR029063">
    <property type="entry name" value="SAM-dependent_MTases_sf"/>
</dbReference>
<sequence length="225" mass="23956">MVPEPNGRAAAGPARRYRGVMGIYADKVLPRLVERTCGMPALDELRRRAAAPLSGAIVEVGFGSGLNVGCYPGAVTSVAAIEPADLAWERAQERVSRSPIPITRGGLDGQRLPFDGAAFDGALSTFTLCTIPDLPAALAELARVVRPGGLLGFAEHGLAPDRGVRRLQRLLDPVERAVAGGCELTREIPAELAAAGWEVEELDRFYLPATPKPWGALSVGWARRR</sequence>
<dbReference type="GO" id="GO:0032259">
    <property type="term" value="P:methylation"/>
    <property type="evidence" value="ECO:0007669"/>
    <property type="project" value="UniProtKB-KW"/>
</dbReference>
<proteinExistence type="predicted"/>
<evidence type="ECO:0000313" key="2">
    <source>
        <dbReference type="EMBL" id="GAA3951442.1"/>
    </source>
</evidence>
<keyword evidence="2" id="KW-0808">Transferase</keyword>
<feature type="domain" description="Methyltransferase type 11" evidence="1">
    <location>
        <begin position="58"/>
        <end position="151"/>
    </location>
</feature>
<dbReference type="PANTHER" id="PTHR45036">
    <property type="entry name" value="METHYLTRANSFERASE LIKE 7B"/>
    <property type="match status" value="1"/>
</dbReference>
<evidence type="ECO:0000313" key="3">
    <source>
        <dbReference type="Proteomes" id="UP001418444"/>
    </source>
</evidence>
<dbReference type="GO" id="GO:0008168">
    <property type="term" value="F:methyltransferase activity"/>
    <property type="evidence" value="ECO:0007669"/>
    <property type="project" value="UniProtKB-KW"/>
</dbReference>
<dbReference type="EMBL" id="BAAAZW010000002">
    <property type="protein sequence ID" value="GAA3951442.1"/>
    <property type="molecule type" value="Genomic_DNA"/>
</dbReference>
<dbReference type="PANTHER" id="PTHR45036:SF1">
    <property type="entry name" value="METHYLTRANSFERASE LIKE 7A"/>
    <property type="match status" value="1"/>
</dbReference>
<name>A0ABP7NPG8_9ACTN</name>
<organism evidence="2 3">
    <name type="scientific">Gordonia caeni</name>
    <dbReference type="NCBI Taxonomy" id="1007097"/>
    <lineage>
        <taxon>Bacteria</taxon>
        <taxon>Bacillati</taxon>
        <taxon>Actinomycetota</taxon>
        <taxon>Actinomycetes</taxon>
        <taxon>Mycobacteriales</taxon>
        <taxon>Gordoniaceae</taxon>
        <taxon>Gordonia</taxon>
    </lineage>
</organism>
<dbReference type="InterPro" id="IPR052356">
    <property type="entry name" value="Thiol_S-MT"/>
</dbReference>
<keyword evidence="2" id="KW-0489">Methyltransferase</keyword>
<keyword evidence="3" id="KW-1185">Reference proteome</keyword>
<reference evidence="3" key="1">
    <citation type="journal article" date="2019" name="Int. J. Syst. Evol. Microbiol.">
        <title>The Global Catalogue of Microorganisms (GCM) 10K type strain sequencing project: providing services to taxonomists for standard genome sequencing and annotation.</title>
        <authorList>
            <consortium name="The Broad Institute Genomics Platform"/>
            <consortium name="The Broad Institute Genome Sequencing Center for Infectious Disease"/>
            <person name="Wu L."/>
            <person name="Ma J."/>
        </authorList>
    </citation>
    <scope>NUCLEOTIDE SEQUENCE [LARGE SCALE GENOMIC DNA]</scope>
    <source>
        <strain evidence="3">JCM 16923</strain>
    </source>
</reference>
<evidence type="ECO:0000259" key="1">
    <source>
        <dbReference type="Pfam" id="PF08241"/>
    </source>
</evidence>
<gene>
    <name evidence="2" type="ORF">GCM10022231_06530</name>
</gene>